<dbReference type="PANTHER" id="PTHR48207:SF3">
    <property type="entry name" value="SUCCINATE--HYDROXYMETHYLGLUTARATE COA-TRANSFERASE"/>
    <property type="match status" value="1"/>
</dbReference>
<protein>
    <submittedName>
        <fullName evidence="2">CaiB/BaiF CoA-transferase family protein</fullName>
    </submittedName>
</protein>
<evidence type="ECO:0000313" key="3">
    <source>
        <dbReference type="Proteomes" id="UP001254257"/>
    </source>
</evidence>
<keyword evidence="3" id="KW-1185">Reference proteome</keyword>
<dbReference type="Gene3D" id="3.40.50.10540">
    <property type="entry name" value="Crotonobetainyl-coa:carnitine coa-transferase, domain 1"/>
    <property type="match status" value="1"/>
</dbReference>
<evidence type="ECO:0000313" key="2">
    <source>
        <dbReference type="EMBL" id="MDU0340531.1"/>
    </source>
</evidence>
<dbReference type="InterPro" id="IPR003673">
    <property type="entry name" value="CoA-Trfase_fam_III"/>
</dbReference>
<organism evidence="2 3">
    <name type="scientific">Bosea rubneri</name>
    <dbReference type="NCBI Taxonomy" id="3075434"/>
    <lineage>
        <taxon>Bacteria</taxon>
        <taxon>Pseudomonadati</taxon>
        <taxon>Pseudomonadota</taxon>
        <taxon>Alphaproteobacteria</taxon>
        <taxon>Hyphomicrobiales</taxon>
        <taxon>Boseaceae</taxon>
        <taxon>Bosea</taxon>
    </lineage>
</organism>
<comment type="caution">
    <text evidence="2">The sequence shown here is derived from an EMBL/GenBank/DDBJ whole genome shotgun (WGS) entry which is preliminary data.</text>
</comment>
<dbReference type="InterPro" id="IPR044855">
    <property type="entry name" value="CoA-Trfase_III_dom3_sf"/>
</dbReference>
<reference evidence="2 3" key="1">
    <citation type="submission" date="2023-09" db="EMBL/GenBank/DDBJ databases">
        <title>Whole genome shotgun sequencing (WGS) of Bosea sp. ZW T0_25, isolated from stored onions (Allium cepa).</title>
        <authorList>
            <person name="Stoll D.A."/>
            <person name="Huch M."/>
        </authorList>
    </citation>
    <scope>NUCLEOTIDE SEQUENCE [LARGE SCALE GENOMIC DNA]</scope>
    <source>
        <strain evidence="2 3">ZW T0_25</strain>
    </source>
</reference>
<proteinExistence type="predicted"/>
<dbReference type="Pfam" id="PF02515">
    <property type="entry name" value="CoA_transf_3"/>
    <property type="match status" value="1"/>
</dbReference>
<dbReference type="PANTHER" id="PTHR48207">
    <property type="entry name" value="SUCCINATE--HYDROXYMETHYLGLUTARATE COA-TRANSFERASE"/>
    <property type="match status" value="1"/>
</dbReference>
<dbReference type="InterPro" id="IPR050483">
    <property type="entry name" value="CoA-transferase_III_domain"/>
</dbReference>
<evidence type="ECO:0000256" key="1">
    <source>
        <dbReference type="ARBA" id="ARBA00022679"/>
    </source>
</evidence>
<accession>A0ABU3S6W5</accession>
<dbReference type="RefSeq" id="WP_316018398.1">
    <property type="nucleotide sequence ID" value="NZ_JAWDID010000014.1"/>
</dbReference>
<name>A0ABU3S6W5_9HYPH</name>
<gene>
    <name evidence="2" type="ORF">RKE40_11585</name>
</gene>
<dbReference type="SUPFAM" id="SSF89796">
    <property type="entry name" value="CoA-transferase family III (CaiB/BaiF)"/>
    <property type="match status" value="1"/>
</dbReference>
<dbReference type="Proteomes" id="UP001254257">
    <property type="component" value="Unassembled WGS sequence"/>
</dbReference>
<dbReference type="Gene3D" id="3.30.1540.10">
    <property type="entry name" value="formyl-coa transferase, domain 3"/>
    <property type="match status" value="1"/>
</dbReference>
<dbReference type="EMBL" id="JAWDID010000014">
    <property type="protein sequence ID" value="MDU0340531.1"/>
    <property type="molecule type" value="Genomic_DNA"/>
</dbReference>
<dbReference type="InterPro" id="IPR023606">
    <property type="entry name" value="CoA-Trfase_III_dom_1_sf"/>
</dbReference>
<sequence>MNAHASPQGPTGEGPLRHLRVLDLTQFLSGPYATQILGDLGADIIKVETPDGDMTRVLPPHFVGPDSAYYLSVNRNKRSLAVDMKTQEGRDLVRDLALASDVVIENFRPGVIERLGLSFADLSASKPELIWCSISGFGQDGPYRDRPAYDMIVQAMSGGMSLTGETDGHAVRSGIPLGDLAAGMYGVIGILAALSDRDRTGKGRCVDIAMLDCQISMLSYQAAYYLASGHAPGRQGRGHDSIPTYRSFTCGDGADVVITANTERMWKALCEVLGRPDLAEDERFRVNQLRYRNRQALWEIIEAIFATRPAAVWVEALVAAEIPAAAVNTLDRSLNDQQVLYRNMVLQLAGRDGEVLRVAGNPVKFVGEPEIEHRFPPRLGDDEDLVFSELLKLSPERIGALRESGVIGRRVTAAQQGQKEVRA</sequence>
<keyword evidence="1" id="KW-0808">Transferase</keyword>